<reference evidence="2" key="1">
    <citation type="submission" date="2022-01" db="EMBL/GenBank/DDBJ databases">
        <title>Comparative genomics reveals a dynamic genome evolution in the ectomycorrhizal milk-cap (Lactarius) mushrooms.</title>
        <authorList>
            <consortium name="DOE Joint Genome Institute"/>
            <person name="Lebreton A."/>
            <person name="Tang N."/>
            <person name="Kuo A."/>
            <person name="LaButti K."/>
            <person name="Drula E."/>
            <person name="Barry K."/>
            <person name="Clum A."/>
            <person name="Lipzen A."/>
            <person name="Mousain D."/>
            <person name="Ng V."/>
            <person name="Wang R."/>
            <person name="Wang X."/>
            <person name="Dai Y."/>
            <person name="Henrissat B."/>
            <person name="Grigoriev I.V."/>
            <person name="Guerin-Laguette A."/>
            <person name="Yu F."/>
            <person name="Martin F.M."/>
        </authorList>
    </citation>
    <scope>NUCLEOTIDE SEQUENCE</scope>
    <source>
        <strain evidence="2">QP</strain>
    </source>
</reference>
<proteinExistence type="predicted"/>
<accession>A0AAD4LU25</accession>
<dbReference type="Proteomes" id="UP001201163">
    <property type="component" value="Unassembled WGS sequence"/>
</dbReference>
<protein>
    <submittedName>
        <fullName evidence="2">Uncharacterized protein</fullName>
    </submittedName>
</protein>
<feature type="compositionally biased region" description="Acidic residues" evidence="1">
    <location>
        <begin position="52"/>
        <end position="97"/>
    </location>
</feature>
<dbReference type="EMBL" id="JAKELL010000004">
    <property type="protein sequence ID" value="KAH8999558.1"/>
    <property type="molecule type" value="Genomic_DNA"/>
</dbReference>
<evidence type="ECO:0000313" key="2">
    <source>
        <dbReference type="EMBL" id="KAH8999558.1"/>
    </source>
</evidence>
<sequence length="251" mass="27875">MAQNTFSSIVPSPLENLETRLSKLGSGTKLAKLHTKFWSTNLPDEPISAGGDGDEDMGQEEDESEGEGEDGDGSEDGGEDGDEDEDENEDEDDDETDCYTLDLSTTCIGVKLWVRKEYIKIYDVCDEYLKSATTSDGPLSVVITGQPGIGKSYWIFYALHRCLCEGKPVIWYHDSRRFYSWPKASMNSSVITPPLVSRPVSGRWLTPTKTRTESHLISLCSSPNTLSYSLPPLRVVDGIDWIRPRYLGSLS</sequence>
<name>A0AAD4LU25_9AGAM</name>
<keyword evidence="3" id="KW-1185">Reference proteome</keyword>
<feature type="region of interest" description="Disordered" evidence="1">
    <location>
        <begin position="40"/>
        <end position="97"/>
    </location>
</feature>
<comment type="caution">
    <text evidence="2">The sequence shown here is derived from an EMBL/GenBank/DDBJ whole genome shotgun (WGS) entry which is preliminary data.</text>
</comment>
<organism evidence="2 3">
    <name type="scientific">Lactarius akahatsu</name>
    <dbReference type="NCBI Taxonomy" id="416441"/>
    <lineage>
        <taxon>Eukaryota</taxon>
        <taxon>Fungi</taxon>
        <taxon>Dikarya</taxon>
        <taxon>Basidiomycota</taxon>
        <taxon>Agaricomycotina</taxon>
        <taxon>Agaricomycetes</taxon>
        <taxon>Russulales</taxon>
        <taxon>Russulaceae</taxon>
        <taxon>Lactarius</taxon>
    </lineage>
</organism>
<gene>
    <name evidence="2" type="ORF">EDB92DRAFT_976240</name>
</gene>
<dbReference type="AlphaFoldDB" id="A0AAD4LU25"/>
<evidence type="ECO:0000313" key="3">
    <source>
        <dbReference type="Proteomes" id="UP001201163"/>
    </source>
</evidence>
<evidence type="ECO:0000256" key="1">
    <source>
        <dbReference type="SAM" id="MobiDB-lite"/>
    </source>
</evidence>